<gene>
    <name evidence="7" type="ORF">TanjilG_32288</name>
</gene>
<dbReference type="Pfam" id="PF00043">
    <property type="entry name" value="GST_C"/>
    <property type="match status" value="1"/>
</dbReference>
<dbReference type="InterPro" id="IPR004045">
    <property type="entry name" value="Glutathione_S-Trfase_N"/>
</dbReference>
<dbReference type="Gramene" id="OIV99029">
    <property type="protein sequence ID" value="OIV99029"/>
    <property type="gene ID" value="TanjilG_32288"/>
</dbReference>
<dbReference type="InterPro" id="IPR036249">
    <property type="entry name" value="Thioredoxin-like_sf"/>
</dbReference>
<dbReference type="FunFam" id="1.20.1050.10:FF:000018">
    <property type="entry name" value="Glutathione S-transferase U20"/>
    <property type="match status" value="1"/>
</dbReference>
<dbReference type="CDD" id="cd03058">
    <property type="entry name" value="GST_N_Tau"/>
    <property type="match status" value="1"/>
</dbReference>
<dbReference type="PANTHER" id="PTHR11260:SF769">
    <property type="entry name" value="GLUTATHIONE TRANSFERASE"/>
    <property type="match status" value="1"/>
</dbReference>
<comment type="similarity">
    <text evidence="4">Belongs to the GST superfamily.</text>
</comment>
<sequence length="223" mass="25700">MGDEVILLDFWPSAFGMRVRIALAEKGIEYEGREENLSNKSSLLLKMNPVNKQIPVLIHNGKPISESLIIVQYIDEVWSHESPLLPSDPYQRANARFWADYIDKKIYSQIYSAGKLVWGTSGEVQEKAKNELRDSFKLLEGELGDKIYFGGDKFGLVDVALIPFYSWFCTLETAGNFSIMEEFPRLVAWAKRCMQRESVSKSIPDQYKIYDFLLELKKKIQIQ</sequence>
<evidence type="ECO:0000256" key="2">
    <source>
        <dbReference type="ARBA" id="ARBA00022679"/>
    </source>
</evidence>
<dbReference type="InterPro" id="IPR040079">
    <property type="entry name" value="Glutathione_S-Trfase"/>
</dbReference>
<dbReference type="KEGG" id="lang:109363329"/>
<accession>A0A4P1R0V6</accession>
<evidence type="ECO:0000259" key="6">
    <source>
        <dbReference type="PROSITE" id="PS50405"/>
    </source>
</evidence>
<reference evidence="7 8" key="1">
    <citation type="journal article" date="2017" name="Plant Biotechnol. J.">
        <title>A comprehensive draft genome sequence for lupin (Lupinus angustifolius), an emerging health food: insights into plant-microbe interactions and legume evolution.</title>
        <authorList>
            <person name="Hane J.K."/>
            <person name="Ming Y."/>
            <person name="Kamphuis L.G."/>
            <person name="Nelson M.N."/>
            <person name="Garg G."/>
            <person name="Atkins C.A."/>
            <person name="Bayer P.E."/>
            <person name="Bravo A."/>
            <person name="Bringans S."/>
            <person name="Cannon S."/>
            <person name="Edwards D."/>
            <person name="Foley R."/>
            <person name="Gao L.L."/>
            <person name="Harrison M.J."/>
            <person name="Huang W."/>
            <person name="Hurgobin B."/>
            <person name="Li S."/>
            <person name="Liu C.W."/>
            <person name="McGrath A."/>
            <person name="Morahan G."/>
            <person name="Murray J."/>
            <person name="Weller J."/>
            <person name="Jian J."/>
            <person name="Singh K.B."/>
        </authorList>
    </citation>
    <scope>NUCLEOTIDE SEQUENCE [LARGE SCALE GENOMIC DNA]</scope>
    <source>
        <strain evidence="8">cv. Tanjil</strain>
        <tissue evidence="7">Whole plant</tissue>
    </source>
</reference>
<evidence type="ECO:0000256" key="1">
    <source>
        <dbReference type="ARBA" id="ARBA00012452"/>
    </source>
</evidence>
<dbReference type="GO" id="GO:0005737">
    <property type="term" value="C:cytoplasm"/>
    <property type="evidence" value="ECO:0007669"/>
    <property type="project" value="TreeGrafter"/>
</dbReference>
<feature type="domain" description="GST N-terminal" evidence="5">
    <location>
        <begin position="3"/>
        <end position="82"/>
    </location>
</feature>
<dbReference type="InterPro" id="IPR045073">
    <property type="entry name" value="Omega/Tau-like"/>
</dbReference>
<dbReference type="InterPro" id="IPR036282">
    <property type="entry name" value="Glutathione-S-Trfase_C_sf"/>
</dbReference>
<keyword evidence="2" id="KW-0808">Transferase</keyword>
<dbReference type="OrthoDB" id="202840at2759"/>
<dbReference type="SFLD" id="SFLDG00358">
    <property type="entry name" value="Main_(cytGST)"/>
    <property type="match status" value="1"/>
</dbReference>
<dbReference type="STRING" id="3871.A0A4P1R0V6"/>
<organism evidence="7 8">
    <name type="scientific">Lupinus angustifolius</name>
    <name type="common">Narrow-leaved blue lupine</name>
    <dbReference type="NCBI Taxonomy" id="3871"/>
    <lineage>
        <taxon>Eukaryota</taxon>
        <taxon>Viridiplantae</taxon>
        <taxon>Streptophyta</taxon>
        <taxon>Embryophyta</taxon>
        <taxon>Tracheophyta</taxon>
        <taxon>Spermatophyta</taxon>
        <taxon>Magnoliopsida</taxon>
        <taxon>eudicotyledons</taxon>
        <taxon>Gunneridae</taxon>
        <taxon>Pentapetalae</taxon>
        <taxon>rosids</taxon>
        <taxon>fabids</taxon>
        <taxon>Fabales</taxon>
        <taxon>Fabaceae</taxon>
        <taxon>Papilionoideae</taxon>
        <taxon>50 kb inversion clade</taxon>
        <taxon>genistoids sensu lato</taxon>
        <taxon>core genistoids</taxon>
        <taxon>Genisteae</taxon>
        <taxon>Lupinus</taxon>
    </lineage>
</organism>
<name>A0A4P1R0V6_LUPAN</name>
<dbReference type="CDD" id="cd03185">
    <property type="entry name" value="GST_C_Tau"/>
    <property type="match status" value="1"/>
</dbReference>
<dbReference type="EMBL" id="CM007373">
    <property type="protein sequence ID" value="OIV99029.1"/>
    <property type="molecule type" value="Genomic_DNA"/>
</dbReference>
<dbReference type="GO" id="GO:0004364">
    <property type="term" value="F:glutathione transferase activity"/>
    <property type="evidence" value="ECO:0007669"/>
    <property type="project" value="UniProtKB-EC"/>
</dbReference>
<dbReference type="SFLD" id="SFLDS00019">
    <property type="entry name" value="Glutathione_Transferase_(cytos"/>
    <property type="match status" value="1"/>
</dbReference>
<dbReference type="InterPro" id="IPR010987">
    <property type="entry name" value="Glutathione-S-Trfase_C-like"/>
</dbReference>
<evidence type="ECO:0000256" key="4">
    <source>
        <dbReference type="RuleBase" id="RU003494"/>
    </source>
</evidence>
<dbReference type="Pfam" id="PF02798">
    <property type="entry name" value="GST_N"/>
    <property type="match status" value="1"/>
</dbReference>
<dbReference type="SUPFAM" id="SSF52833">
    <property type="entry name" value="Thioredoxin-like"/>
    <property type="match status" value="1"/>
</dbReference>
<dbReference type="Gene3D" id="1.20.1050.10">
    <property type="match status" value="1"/>
</dbReference>
<dbReference type="InterPro" id="IPR004046">
    <property type="entry name" value="GST_C"/>
</dbReference>
<dbReference type="InterPro" id="IPR045074">
    <property type="entry name" value="GST_C_Tau"/>
</dbReference>
<dbReference type="FunFam" id="3.40.30.10:FF:000014">
    <property type="entry name" value="Tau class glutathione S-transferase"/>
    <property type="match status" value="1"/>
</dbReference>
<dbReference type="AlphaFoldDB" id="A0A4P1R0V6"/>
<dbReference type="PANTHER" id="PTHR11260">
    <property type="entry name" value="GLUTATHIONE S-TRANSFERASE, GST, SUPERFAMILY, GST DOMAIN CONTAINING"/>
    <property type="match status" value="1"/>
</dbReference>
<proteinExistence type="inferred from homology"/>
<dbReference type="PROSITE" id="PS50404">
    <property type="entry name" value="GST_NTER"/>
    <property type="match status" value="1"/>
</dbReference>
<protein>
    <recommendedName>
        <fullName evidence="1">glutathione transferase</fullName>
        <ecNumber evidence="1">2.5.1.18</ecNumber>
    </recommendedName>
</protein>
<dbReference type="EC" id="2.5.1.18" evidence="1"/>
<dbReference type="SFLD" id="SFLDG01152">
    <property type="entry name" value="Main.3:_Omega-_and_Tau-like"/>
    <property type="match status" value="1"/>
</dbReference>
<dbReference type="GO" id="GO:0006749">
    <property type="term" value="P:glutathione metabolic process"/>
    <property type="evidence" value="ECO:0007669"/>
    <property type="project" value="InterPro"/>
</dbReference>
<keyword evidence="8" id="KW-1185">Reference proteome</keyword>
<feature type="domain" description="GST C-terminal" evidence="6">
    <location>
        <begin position="88"/>
        <end position="220"/>
    </location>
</feature>
<dbReference type="PROSITE" id="PS50405">
    <property type="entry name" value="GST_CTER"/>
    <property type="match status" value="1"/>
</dbReference>
<evidence type="ECO:0000313" key="7">
    <source>
        <dbReference type="EMBL" id="OIV99029.1"/>
    </source>
</evidence>
<dbReference type="SUPFAM" id="SSF47616">
    <property type="entry name" value="GST C-terminal domain-like"/>
    <property type="match status" value="1"/>
</dbReference>
<evidence type="ECO:0000256" key="3">
    <source>
        <dbReference type="ARBA" id="ARBA00047960"/>
    </source>
</evidence>
<evidence type="ECO:0000313" key="8">
    <source>
        <dbReference type="Proteomes" id="UP000188354"/>
    </source>
</evidence>
<comment type="catalytic activity">
    <reaction evidence="3">
        <text>RX + glutathione = an S-substituted glutathione + a halide anion + H(+)</text>
        <dbReference type="Rhea" id="RHEA:16437"/>
        <dbReference type="ChEBI" id="CHEBI:15378"/>
        <dbReference type="ChEBI" id="CHEBI:16042"/>
        <dbReference type="ChEBI" id="CHEBI:17792"/>
        <dbReference type="ChEBI" id="CHEBI:57925"/>
        <dbReference type="ChEBI" id="CHEBI:90779"/>
        <dbReference type="EC" id="2.5.1.18"/>
    </reaction>
</comment>
<dbReference type="Gene3D" id="3.40.30.10">
    <property type="entry name" value="Glutaredoxin"/>
    <property type="match status" value="1"/>
</dbReference>
<dbReference type="Proteomes" id="UP000188354">
    <property type="component" value="Chromosome LG13"/>
</dbReference>
<evidence type="ECO:0000259" key="5">
    <source>
        <dbReference type="PROSITE" id="PS50404"/>
    </source>
</evidence>